<proteinExistence type="predicted"/>
<gene>
    <name evidence="1" type="ORF">TM448A01817_0010</name>
</gene>
<accession>A0A6H1ZSW6</accession>
<dbReference type="AlphaFoldDB" id="A0A6H1ZSW6"/>
<name>A0A6H1ZSW6_9ZZZZ</name>
<organism evidence="1">
    <name type="scientific">viral metagenome</name>
    <dbReference type="NCBI Taxonomy" id="1070528"/>
    <lineage>
        <taxon>unclassified sequences</taxon>
        <taxon>metagenomes</taxon>
        <taxon>organismal metagenomes</taxon>
    </lineage>
</organism>
<sequence>MVEQNKKIKYKCGTPLPSHEFLKDVFGKNYGILKQRGFLVGCHSENISTYYEHPYKGRTIQDEEKNNILKNFGLDKAGILKLKLSLRKWLFRKLSYGIQKKLRYIFGEIIWQRFYNFMRG</sequence>
<protein>
    <submittedName>
        <fullName evidence="1">Uncharacterized protein</fullName>
    </submittedName>
</protein>
<reference evidence="1" key="1">
    <citation type="submission" date="2020-03" db="EMBL/GenBank/DDBJ databases">
        <title>The deep terrestrial virosphere.</title>
        <authorList>
            <person name="Holmfeldt K."/>
            <person name="Nilsson E."/>
            <person name="Simone D."/>
            <person name="Lopez-Fernandez M."/>
            <person name="Wu X."/>
            <person name="de Brujin I."/>
            <person name="Lundin D."/>
            <person name="Andersson A."/>
            <person name="Bertilsson S."/>
            <person name="Dopson M."/>
        </authorList>
    </citation>
    <scope>NUCLEOTIDE SEQUENCE</scope>
    <source>
        <strain evidence="1">TM448A01817</strain>
    </source>
</reference>
<evidence type="ECO:0000313" key="1">
    <source>
        <dbReference type="EMBL" id="QJA50569.1"/>
    </source>
</evidence>
<dbReference type="EMBL" id="MT144203">
    <property type="protein sequence ID" value="QJA50569.1"/>
    <property type="molecule type" value="Genomic_DNA"/>
</dbReference>